<feature type="compositionally biased region" description="Basic and acidic residues" evidence="1">
    <location>
        <begin position="49"/>
        <end position="84"/>
    </location>
</feature>
<gene>
    <name evidence="3" type="ORF">HPO_10110</name>
</gene>
<dbReference type="OrthoDB" id="7620014at2"/>
<proteinExistence type="predicted"/>
<dbReference type="AlphaFoldDB" id="A0A062VJ04"/>
<evidence type="ECO:0000256" key="2">
    <source>
        <dbReference type="SAM" id="SignalP"/>
    </source>
</evidence>
<sequence length="218" mass="22036">MTHLARVSLPLLAGAALSVLAACGPGTPPPAAPGPVEAGAALPTEVPAEDSHDAHAEDHAEGEAHDHEEGEAHDHDHDHDHDHAGGAAHVHGIADLAFVIEGSKLTAELVSPLANFGLSEADGVFTPEVIAALPGFITLTGGTCTAETPAAEVDTSSGHADGHVNFTWTCANTGGVTAARFAGFSAFPGFEKVNAVFVTDTAQKAAELTPSSPELSLK</sequence>
<dbReference type="PATRIC" id="fig|1280954.3.peg.2047"/>
<reference evidence="3 4" key="1">
    <citation type="journal article" date="2014" name="Antonie Van Leeuwenhoek">
        <title>Hyphomonas beringensis sp. nov. and Hyphomonas chukchiensis sp. nov., isolated from surface seawater of the Bering Sea and Chukchi Sea.</title>
        <authorList>
            <person name="Li C."/>
            <person name="Lai Q."/>
            <person name="Li G."/>
            <person name="Dong C."/>
            <person name="Wang J."/>
            <person name="Liao Y."/>
            <person name="Shao Z."/>
        </authorList>
    </citation>
    <scope>NUCLEOTIDE SEQUENCE [LARGE SCALE GENOMIC DNA]</scope>
    <source>
        <strain evidence="3 4">PS728</strain>
    </source>
</reference>
<feature type="signal peptide" evidence="2">
    <location>
        <begin position="1"/>
        <end position="21"/>
    </location>
</feature>
<dbReference type="EMBL" id="ARYM01000010">
    <property type="protein sequence ID" value="KCZ98559.1"/>
    <property type="molecule type" value="Genomic_DNA"/>
</dbReference>
<accession>A0A062VJ04</accession>
<feature type="chain" id="PRO_5001615729" evidence="2">
    <location>
        <begin position="22"/>
        <end position="218"/>
    </location>
</feature>
<dbReference type="Proteomes" id="UP000027100">
    <property type="component" value="Unassembled WGS sequence"/>
</dbReference>
<dbReference type="RefSeq" id="WP_035597911.1">
    <property type="nucleotide sequence ID" value="NZ_ARYM01000010.1"/>
</dbReference>
<comment type="caution">
    <text evidence="3">The sequence shown here is derived from an EMBL/GenBank/DDBJ whole genome shotgun (WGS) entry which is preliminary data.</text>
</comment>
<keyword evidence="3" id="KW-0449">Lipoprotein</keyword>
<evidence type="ECO:0000313" key="4">
    <source>
        <dbReference type="Proteomes" id="UP000027100"/>
    </source>
</evidence>
<dbReference type="PROSITE" id="PS51257">
    <property type="entry name" value="PROKAR_LIPOPROTEIN"/>
    <property type="match status" value="1"/>
</dbReference>
<feature type="region of interest" description="Disordered" evidence="1">
    <location>
        <begin position="46"/>
        <end position="86"/>
    </location>
</feature>
<evidence type="ECO:0000256" key="1">
    <source>
        <dbReference type="SAM" id="MobiDB-lite"/>
    </source>
</evidence>
<dbReference type="Pfam" id="PF10986">
    <property type="entry name" value="ZrgA"/>
    <property type="match status" value="1"/>
</dbReference>
<evidence type="ECO:0000313" key="3">
    <source>
        <dbReference type="EMBL" id="KCZ98559.1"/>
    </source>
</evidence>
<dbReference type="InterPro" id="IPR021253">
    <property type="entry name" value="ZrgA-like"/>
</dbReference>
<dbReference type="STRING" id="1280954.HPO_10110"/>
<keyword evidence="2" id="KW-0732">Signal</keyword>
<protein>
    <submittedName>
        <fullName evidence="3">Putative lipoprotein</fullName>
    </submittedName>
</protein>
<keyword evidence="4" id="KW-1185">Reference proteome</keyword>
<name>A0A062VJ04_9PROT</name>
<organism evidence="3 4">
    <name type="scientific">Hyphomonas polymorpha PS728</name>
    <dbReference type="NCBI Taxonomy" id="1280954"/>
    <lineage>
        <taxon>Bacteria</taxon>
        <taxon>Pseudomonadati</taxon>
        <taxon>Pseudomonadota</taxon>
        <taxon>Alphaproteobacteria</taxon>
        <taxon>Hyphomonadales</taxon>
        <taxon>Hyphomonadaceae</taxon>
        <taxon>Hyphomonas</taxon>
    </lineage>
</organism>